<dbReference type="Proteomes" id="UP000289152">
    <property type="component" value="Unassembled WGS sequence"/>
</dbReference>
<name>A0A4Q1BPZ8_TREME</name>
<protein>
    <submittedName>
        <fullName evidence="2">Uncharacterized protein</fullName>
    </submittedName>
</protein>
<dbReference type="AlphaFoldDB" id="A0A4Q1BPZ8"/>
<keyword evidence="3" id="KW-1185">Reference proteome</keyword>
<evidence type="ECO:0000313" key="3">
    <source>
        <dbReference type="Proteomes" id="UP000289152"/>
    </source>
</evidence>
<dbReference type="InParanoid" id="A0A4Q1BPZ8"/>
<proteinExistence type="predicted"/>
<evidence type="ECO:0000256" key="1">
    <source>
        <dbReference type="SAM" id="MobiDB-lite"/>
    </source>
</evidence>
<organism evidence="2 3">
    <name type="scientific">Tremella mesenterica</name>
    <name type="common">Jelly fungus</name>
    <dbReference type="NCBI Taxonomy" id="5217"/>
    <lineage>
        <taxon>Eukaryota</taxon>
        <taxon>Fungi</taxon>
        <taxon>Dikarya</taxon>
        <taxon>Basidiomycota</taxon>
        <taxon>Agaricomycotina</taxon>
        <taxon>Tremellomycetes</taxon>
        <taxon>Tremellales</taxon>
        <taxon>Tremellaceae</taxon>
        <taxon>Tremella</taxon>
    </lineage>
</organism>
<reference evidence="2 3" key="1">
    <citation type="submission" date="2016-06" db="EMBL/GenBank/DDBJ databases">
        <title>Evolution of pathogenesis and genome organization in the Tremellales.</title>
        <authorList>
            <person name="Cuomo C."/>
            <person name="Litvintseva A."/>
            <person name="Heitman J."/>
            <person name="Chen Y."/>
            <person name="Sun S."/>
            <person name="Springer D."/>
            <person name="Dromer F."/>
            <person name="Young S."/>
            <person name="Zeng Q."/>
            <person name="Chapman S."/>
            <person name="Gujja S."/>
            <person name="Saif S."/>
            <person name="Birren B."/>
        </authorList>
    </citation>
    <scope>NUCLEOTIDE SEQUENCE [LARGE SCALE GENOMIC DNA]</scope>
    <source>
        <strain evidence="2 3">ATCC 28783</strain>
    </source>
</reference>
<feature type="compositionally biased region" description="Low complexity" evidence="1">
    <location>
        <begin position="1"/>
        <end position="14"/>
    </location>
</feature>
<comment type="caution">
    <text evidence="2">The sequence shown here is derived from an EMBL/GenBank/DDBJ whole genome shotgun (WGS) entry which is preliminary data.</text>
</comment>
<evidence type="ECO:0000313" key="2">
    <source>
        <dbReference type="EMBL" id="RXK39989.1"/>
    </source>
</evidence>
<feature type="region of interest" description="Disordered" evidence="1">
    <location>
        <begin position="1"/>
        <end position="28"/>
    </location>
</feature>
<dbReference type="EMBL" id="SDIL01000024">
    <property type="protein sequence ID" value="RXK39989.1"/>
    <property type="molecule type" value="Genomic_DNA"/>
</dbReference>
<dbReference type="VEuPathDB" id="FungiDB:TREMEDRAFT_62037"/>
<gene>
    <name evidence="2" type="ORF">M231_02784</name>
</gene>
<accession>A0A4Q1BPZ8</accession>
<sequence length="222" mass="25053">MLFSSSVSSLSPLSTTEDKDNNENGSETSDVIWSSTARLGLLLSKRPCFSCRNGASTLILPSREEPTARFYELVWTLHKLKQEQDKLLKSSKSNPSQLIEFWDVGNRMKDVTELASQQGFLIICNRCKDRLATLKVISSSFSHCKAAVEQLHSGKAARLSQKRTSDKRRYWNSRNSKTSIKTYSGNSVLPPELNMSEATLHMSFYRSPDAMTIETFGTKKVW</sequence>